<keyword evidence="4" id="KW-1185">Reference proteome</keyword>
<comment type="caution">
    <text evidence="3">The sequence shown here is derived from an EMBL/GenBank/DDBJ whole genome shotgun (WGS) entry which is preliminary data.</text>
</comment>
<evidence type="ECO:0000256" key="1">
    <source>
        <dbReference type="SAM" id="MobiDB-lite"/>
    </source>
</evidence>
<evidence type="ECO:0000313" key="3">
    <source>
        <dbReference type="EMBL" id="CAL1538545.1"/>
    </source>
</evidence>
<dbReference type="EMBL" id="CAXITT010000302">
    <property type="protein sequence ID" value="CAL1538545.1"/>
    <property type="molecule type" value="Genomic_DNA"/>
</dbReference>
<reference evidence="3 4" key="1">
    <citation type="submission" date="2024-04" db="EMBL/GenBank/DDBJ databases">
        <authorList>
            <consortium name="Genoscope - CEA"/>
            <person name="William W."/>
        </authorList>
    </citation>
    <scope>NUCLEOTIDE SEQUENCE [LARGE SCALE GENOMIC DNA]</scope>
</reference>
<keyword evidence="2" id="KW-0472">Membrane</keyword>
<evidence type="ECO:0000256" key="2">
    <source>
        <dbReference type="SAM" id="Phobius"/>
    </source>
</evidence>
<organism evidence="3 4">
    <name type="scientific">Lymnaea stagnalis</name>
    <name type="common">Great pond snail</name>
    <name type="synonym">Helix stagnalis</name>
    <dbReference type="NCBI Taxonomy" id="6523"/>
    <lineage>
        <taxon>Eukaryota</taxon>
        <taxon>Metazoa</taxon>
        <taxon>Spiralia</taxon>
        <taxon>Lophotrochozoa</taxon>
        <taxon>Mollusca</taxon>
        <taxon>Gastropoda</taxon>
        <taxon>Heterobranchia</taxon>
        <taxon>Euthyneura</taxon>
        <taxon>Panpulmonata</taxon>
        <taxon>Hygrophila</taxon>
        <taxon>Lymnaeoidea</taxon>
        <taxon>Lymnaeidae</taxon>
        <taxon>Lymnaea</taxon>
    </lineage>
</organism>
<feature type="region of interest" description="Disordered" evidence="1">
    <location>
        <begin position="109"/>
        <end position="138"/>
    </location>
</feature>
<dbReference type="AlphaFoldDB" id="A0AAV2I1N1"/>
<evidence type="ECO:0000313" key="4">
    <source>
        <dbReference type="Proteomes" id="UP001497497"/>
    </source>
</evidence>
<feature type="transmembrane region" description="Helical" evidence="2">
    <location>
        <begin position="60"/>
        <end position="81"/>
    </location>
</feature>
<dbReference type="Proteomes" id="UP001497497">
    <property type="component" value="Unassembled WGS sequence"/>
</dbReference>
<sequence length="138" mass="15329">MNISSSITPVISTTITTTVTTIAYTTISEDSIYWPPKMTLLPGNTRSALMRALLLNFPSYSLRVSMVLLLVLATLVLYHMLNHVLKLIMDVRRMAMELSQASVKLNTMRPESHAMMGKPDSPVDRPPSRTGPSEIELP</sequence>
<name>A0AAV2I1N1_LYMST</name>
<proteinExistence type="predicted"/>
<keyword evidence="2" id="KW-1133">Transmembrane helix</keyword>
<accession>A0AAV2I1N1</accession>
<keyword evidence="2" id="KW-0812">Transmembrane</keyword>
<gene>
    <name evidence="3" type="ORF">GSLYS_00012366001</name>
</gene>
<protein>
    <submittedName>
        <fullName evidence="3">Uncharacterized protein</fullName>
    </submittedName>
</protein>